<dbReference type="GO" id="GO:0016783">
    <property type="term" value="F:sulfurtransferase activity"/>
    <property type="evidence" value="ECO:0007669"/>
    <property type="project" value="TreeGrafter"/>
</dbReference>
<evidence type="ECO:0000313" key="3">
    <source>
        <dbReference type="EMBL" id="VDK57802.1"/>
    </source>
</evidence>
<keyword evidence="2" id="KW-0819">tRNA processing</keyword>
<organism evidence="3 4">
    <name type="scientific">Cylicostephanus goldi</name>
    <name type="common">Nematode worm</name>
    <dbReference type="NCBI Taxonomy" id="71465"/>
    <lineage>
        <taxon>Eukaryota</taxon>
        <taxon>Metazoa</taxon>
        <taxon>Ecdysozoa</taxon>
        <taxon>Nematoda</taxon>
        <taxon>Chromadorea</taxon>
        <taxon>Rhabditida</taxon>
        <taxon>Rhabditina</taxon>
        <taxon>Rhabditomorpha</taxon>
        <taxon>Strongyloidea</taxon>
        <taxon>Strongylidae</taxon>
        <taxon>Cylicostephanus</taxon>
    </lineage>
</organism>
<evidence type="ECO:0000313" key="4">
    <source>
        <dbReference type="Proteomes" id="UP000271889"/>
    </source>
</evidence>
<dbReference type="GO" id="GO:0002143">
    <property type="term" value="P:tRNA wobble position uridine thiolation"/>
    <property type="evidence" value="ECO:0007669"/>
    <property type="project" value="TreeGrafter"/>
</dbReference>
<keyword evidence="1" id="KW-0963">Cytoplasm</keyword>
<keyword evidence="4" id="KW-1185">Reference proteome</keyword>
<name>A0A3P6R4C4_CYLGO</name>
<dbReference type="InterPro" id="IPR019407">
    <property type="entry name" value="CTU2"/>
</dbReference>
<gene>
    <name evidence="3" type="ORF">CGOC_LOCUS4111</name>
</gene>
<evidence type="ECO:0000256" key="2">
    <source>
        <dbReference type="ARBA" id="ARBA00022694"/>
    </source>
</evidence>
<evidence type="ECO:0000256" key="1">
    <source>
        <dbReference type="ARBA" id="ARBA00022490"/>
    </source>
</evidence>
<dbReference type="PANTHER" id="PTHR20882">
    <property type="entry name" value="CYTOPLASMIC TRNA 2-THIOLATION PROTEIN 2"/>
    <property type="match status" value="1"/>
</dbReference>
<sequence length="224" mass="25982">MGCRLLIHLKVWAKMHPFQECIIQNRLMDMFPQTGEGQSKTPYCEECYLVLVKGKFRSTISKRRIFKDRERKVLVILDGSKESAFLFRQVEDAMKQTNFKRLILEPSFIFLVSADMTDVRVVEEHLAVLRQALPGSYYMVHLAAIFGDIQMVDNGTCSGLQHVTQLKEFLASFRTAVSREEAVRILKVRLLQKLSRHTEVPKVPFTPTSRFFKCYYYVGDATMQ</sequence>
<dbReference type="GO" id="GO:0005829">
    <property type="term" value="C:cytosol"/>
    <property type="evidence" value="ECO:0007669"/>
    <property type="project" value="TreeGrafter"/>
</dbReference>
<dbReference type="GO" id="GO:0000049">
    <property type="term" value="F:tRNA binding"/>
    <property type="evidence" value="ECO:0007669"/>
    <property type="project" value="InterPro"/>
</dbReference>
<dbReference type="Gene3D" id="3.40.50.620">
    <property type="entry name" value="HUPs"/>
    <property type="match status" value="1"/>
</dbReference>
<accession>A0A3P6R4C4</accession>
<dbReference type="EMBL" id="UYRV01010944">
    <property type="protein sequence ID" value="VDK57802.1"/>
    <property type="molecule type" value="Genomic_DNA"/>
</dbReference>
<proteinExistence type="predicted"/>
<reference evidence="3 4" key="1">
    <citation type="submission" date="2018-11" db="EMBL/GenBank/DDBJ databases">
        <authorList>
            <consortium name="Pathogen Informatics"/>
        </authorList>
    </citation>
    <scope>NUCLEOTIDE SEQUENCE [LARGE SCALE GENOMIC DNA]</scope>
</reference>
<dbReference type="PANTHER" id="PTHR20882:SF14">
    <property type="entry name" value="CYTOPLASMIC TRNA 2-THIOLATION PROTEIN 2"/>
    <property type="match status" value="1"/>
</dbReference>
<dbReference type="AlphaFoldDB" id="A0A3P6R4C4"/>
<dbReference type="OrthoDB" id="25129at2759"/>
<dbReference type="InterPro" id="IPR014729">
    <property type="entry name" value="Rossmann-like_a/b/a_fold"/>
</dbReference>
<dbReference type="Proteomes" id="UP000271889">
    <property type="component" value="Unassembled WGS sequence"/>
</dbReference>
<protein>
    <submittedName>
        <fullName evidence="3">Uncharacterized protein</fullName>
    </submittedName>
</protein>